<protein>
    <submittedName>
        <fullName evidence="1">Uncharacterized protein</fullName>
    </submittedName>
</protein>
<comment type="caution">
    <text evidence="1">The sequence shown here is derived from an EMBL/GenBank/DDBJ whole genome shotgun (WGS) entry which is preliminary data.</text>
</comment>
<proteinExistence type="predicted"/>
<evidence type="ECO:0000313" key="2">
    <source>
        <dbReference type="Proteomes" id="UP001159659"/>
    </source>
</evidence>
<sequence length="133" mass="15198">MLAAARTGSNNESNCRTIWKWVCWESGLKAGGEEDKIMELLTVGKDKSEVLMGGTHAEILVQCFDYYEKEILTRMPIMDTEKMATKLADHQLEIWKKSGIDVNSCFELLELNKVHPDKLLRSPMLSSWINYAE</sequence>
<name>A0AAV0SWL8_9STRA</name>
<gene>
    <name evidence="1" type="ORF">PFR002_LOCUS1687</name>
</gene>
<dbReference type="EMBL" id="CANTFK010000174">
    <property type="protein sequence ID" value="CAI5707900.1"/>
    <property type="molecule type" value="Genomic_DNA"/>
</dbReference>
<dbReference type="AlphaFoldDB" id="A0AAV0SWL8"/>
<evidence type="ECO:0000313" key="1">
    <source>
        <dbReference type="EMBL" id="CAI5707900.1"/>
    </source>
</evidence>
<accession>A0AAV0SWL8</accession>
<reference evidence="1" key="1">
    <citation type="submission" date="2022-12" db="EMBL/GenBank/DDBJ databases">
        <authorList>
            <person name="Webb A."/>
        </authorList>
    </citation>
    <scope>NUCLEOTIDE SEQUENCE</scope>
    <source>
        <strain evidence="1">Pf2</strain>
    </source>
</reference>
<dbReference type="Proteomes" id="UP001159659">
    <property type="component" value="Unassembled WGS sequence"/>
</dbReference>
<organism evidence="1 2">
    <name type="scientific">Peronospora farinosa</name>
    <dbReference type="NCBI Taxonomy" id="134698"/>
    <lineage>
        <taxon>Eukaryota</taxon>
        <taxon>Sar</taxon>
        <taxon>Stramenopiles</taxon>
        <taxon>Oomycota</taxon>
        <taxon>Peronosporomycetes</taxon>
        <taxon>Peronosporales</taxon>
        <taxon>Peronosporaceae</taxon>
        <taxon>Peronospora</taxon>
    </lineage>
</organism>